<dbReference type="Proteomes" id="UP000027616">
    <property type="component" value="Chromosome I"/>
</dbReference>
<name>A0A060RBC6_9BACT</name>
<dbReference type="HOGENOM" id="CLU_1794332_0_0_10"/>
<feature type="transmembrane region" description="Helical" evidence="1">
    <location>
        <begin position="109"/>
        <end position="131"/>
    </location>
</feature>
<dbReference type="EMBL" id="HG934468">
    <property type="protein sequence ID" value="CDN31098.1"/>
    <property type="molecule type" value="Genomic_DNA"/>
</dbReference>
<feature type="transmembrane region" description="Helical" evidence="1">
    <location>
        <begin position="35"/>
        <end position="53"/>
    </location>
</feature>
<keyword evidence="1" id="KW-0812">Transmembrane</keyword>
<keyword evidence="1" id="KW-1133">Transmembrane helix</keyword>
<proteinExistence type="predicted"/>
<dbReference type="KEGG" id="rbc:BN938_1000"/>
<sequence length="144" mass="17037">MKTYLQYTLHRVIVPMMVIVPLIFLISTDELSGKFTIFMIPYWIVYFVAFNRLRKRVGWVRARINNSYVTTDDDAVTYFLSKILFISVGAAGAIYLAVLLMFFEPVFDFSFLLTLFCIFYPLLLVFSYFSYRSYKQYTKSHKSE</sequence>
<keyword evidence="1" id="KW-0472">Membrane</keyword>
<evidence type="ECO:0000313" key="3">
    <source>
        <dbReference type="Proteomes" id="UP000027616"/>
    </source>
</evidence>
<protein>
    <submittedName>
        <fullName evidence="2">Uncharacterized protein</fullName>
    </submittedName>
</protein>
<accession>A0A060RBC6</accession>
<gene>
    <name evidence="2" type="ORF">BN938_1000</name>
</gene>
<evidence type="ECO:0000313" key="2">
    <source>
        <dbReference type="EMBL" id="CDN31098.1"/>
    </source>
</evidence>
<reference evidence="2 3" key="1">
    <citation type="journal article" date="2015" name="Genome Announc.">
        <title>Complete Genome Sequence of the Novel Leech Symbiont Mucinivorans hirudinis M3T.</title>
        <authorList>
            <person name="Nelson M.C."/>
            <person name="Bomar L."/>
            <person name="Graf J."/>
        </authorList>
    </citation>
    <scope>NUCLEOTIDE SEQUENCE [LARGE SCALE GENOMIC DNA]</scope>
    <source>
        <strain evidence="3">M3</strain>
    </source>
</reference>
<feature type="transmembrane region" description="Helical" evidence="1">
    <location>
        <begin position="83"/>
        <end position="103"/>
    </location>
</feature>
<dbReference type="AlphaFoldDB" id="A0A060RBC6"/>
<dbReference type="STRING" id="1433126.BN938_1000"/>
<feature type="transmembrane region" description="Helical" evidence="1">
    <location>
        <begin position="12"/>
        <end position="29"/>
    </location>
</feature>
<keyword evidence="3" id="KW-1185">Reference proteome</keyword>
<organism evidence="2 3">
    <name type="scientific">Mucinivorans hirudinis</name>
    <dbReference type="NCBI Taxonomy" id="1433126"/>
    <lineage>
        <taxon>Bacteria</taxon>
        <taxon>Pseudomonadati</taxon>
        <taxon>Bacteroidota</taxon>
        <taxon>Bacteroidia</taxon>
        <taxon>Bacteroidales</taxon>
        <taxon>Rikenellaceae</taxon>
        <taxon>Mucinivorans</taxon>
    </lineage>
</organism>
<evidence type="ECO:0000256" key="1">
    <source>
        <dbReference type="SAM" id="Phobius"/>
    </source>
</evidence>